<keyword evidence="3" id="KW-1185">Reference proteome</keyword>
<dbReference type="CDD" id="cd18722">
    <property type="entry name" value="PIN_NicB-like"/>
    <property type="match status" value="1"/>
</dbReference>
<sequence length="239" mass="26810">MATAIVVDGAYFLHRFRHAFPNLDASNPKAVAYGIIYLSAWHIAVRLGPKPTLAAIESQNFRPEETAELYRIFFYDCPPLTKRLHSPVSKKAIDLSKTDLARFRLAVHAELQTVRKVALRLGRLNESFLWRPKAEAMKAWLKAPDQFDPRDEDFELDVTQKGVDMRLGLDVAAMAFKRQVNQIILVAADADFVPATKLARREGIDVVLDPMGGFAAHDLIEHVDGVRSAVFDKALMAKN</sequence>
<name>A0ABV7NC93_9SPHN</name>
<dbReference type="Gene3D" id="3.40.50.1010">
    <property type="entry name" value="5'-nuclease"/>
    <property type="match status" value="1"/>
</dbReference>
<gene>
    <name evidence="2" type="ORF">ACFOKF_03915</name>
</gene>
<organism evidence="2 3">
    <name type="scientific">Sphingobium rhizovicinum</name>
    <dbReference type="NCBI Taxonomy" id="432308"/>
    <lineage>
        <taxon>Bacteria</taxon>
        <taxon>Pseudomonadati</taxon>
        <taxon>Pseudomonadota</taxon>
        <taxon>Alphaproteobacteria</taxon>
        <taxon>Sphingomonadales</taxon>
        <taxon>Sphingomonadaceae</taxon>
        <taxon>Sphingobium</taxon>
    </lineage>
</organism>
<evidence type="ECO:0000313" key="2">
    <source>
        <dbReference type="EMBL" id="MFC3440353.1"/>
    </source>
</evidence>
<protein>
    <submittedName>
        <fullName evidence="2">NYN domain-containing protein</fullName>
    </submittedName>
</protein>
<dbReference type="InterPro" id="IPR021139">
    <property type="entry name" value="NYN"/>
</dbReference>
<comment type="caution">
    <text evidence="2">The sequence shown here is derived from an EMBL/GenBank/DDBJ whole genome shotgun (WGS) entry which is preliminary data.</text>
</comment>
<dbReference type="Proteomes" id="UP001595681">
    <property type="component" value="Unassembled WGS sequence"/>
</dbReference>
<accession>A0ABV7NC93</accession>
<feature type="domain" description="NYN" evidence="1">
    <location>
        <begin position="159"/>
        <end position="208"/>
    </location>
</feature>
<dbReference type="EMBL" id="JBHRVU010000004">
    <property type="protein sequence ID" value="MFC3440353.1"/>
    <property type="molecule type" value="Genomic_DNA"/>
</dbReference>
<reference evidence="3" key="1">
    <citation type="journal article" date="2019" name="Int. J. Syst. Evol. Microbiol.">
        <title>The Global Catalogue of Microorganisms (GCM) 10K type strain sequencing project: providing services to taxonomists for standard genome sequencing and annotation.</title>
        <authorList>
            <consortium name="The Broad Institute Genomics Platform"/>
            <consortium name="The Broad Institute Genome Sequencing Center for Infectious Disease"/>
            <person name="Wu L."/>
            <person name="Ma J."/>
        </authorList>
    </citation>
    <scope>NUCLEOTIDE SEQUENCE [LARGE SCALE GENOMIC DNA]</scope>
    <source>
        <strain evidence="3">CCM 7491</strain>
    </source>
</reference>
<dbReference type="Pfam" id="PF01936">
    <property type="entry name" value="NYN"/>
    <property type="match status" value="1"/>
</dbReference>
<dbReference type="RefSeq" id="WP_380793322.1">
    <property type="nucleotide sequence ID" value="NZ_JBHRVU010000004.1"/>
</dbReference>
<proteinExistence type="predicted"/>
<evidence type="ECO:0000313" key="3">
    <source>
        <dbReference type="Proteomes" id="UP001595681"/>
    </source>
</evidence>
<evidence type="ECO:0000259" key="1">
    <source>
        <dbReference type="Pfam" id="PF01936"/>
    </source>
</evidence>